<keyword evidence="2" id="KW-1185">Reference proteome</keyword>
<accession>A0ABV9QIL5</accession>
<organism evidence="1 2">
    <name type="scientific">Filifactor villosus</name>
    <dbReference type="NCBI Taxonomy" id="29374"/>
    <lineage>
        <taxon>Bacteria</taxon>
        <taxon>Bacillati</taxon>
        <taxon>Bacillota</taxon>
        <taxon>Clostridia</taxon>
        <taxon>Peptostreptococcales</taxon>
        <taxon>Filifactoraceae</taxon>
        <taxon>Filifactor</taxon>
    </lineage>
</organism>
<dbReference type="RefSeq" id="WP_379787301.1">
    <property type="nucleotide sequence ID" value="NZ_JBHSHL010000005.1"/>
</dbReference>
<comment type="caution">
    <text evidence="1">The sequence shown here is derived from an EMBL/GenBank/DDBJ whole genome shotgun (WGS) entry which is preliminary data.</text>
</comment>
<gene>
    <name evidence="1" type="ORF">ACFO4R_01960</name>
</gene>
<dbReference type="EMBL" id="JBHSHL010000005">
    <property type="protein sequence ID" value="MFC4803837.1"/>
    <property type="molecule type" value="Genomic_DNA"/>
</dbReference>
<evidence type="ECO:0000313" key="2">
    <source>
        <dbReference type="Proteomes" id="UP001595916"/>
    </source>
</evidence>
<name>A0ABV9QIL5_9FIRM</name>
<proteinExistence type="predicted"/>
<evidence type="ECO:0000313" key="1">
    <source>
        <dbReference type="EMBL" id="MFC4803837.1"/>
    </source>
</evidence>
<dbReference type="Proteomes" id="UP001595916">
    <property type="component" value="Unassembled WGS sequence"/>
</dbReference>
<protein>
    <submittedName>
        <fullName evidence="1">Uncharacterized protein</fullName>
    </submittedName>
</protein>
<sequence length="124" mass="13986">MRNFYKNLVIFSFLSSVALLCFIFYASHAGSRTSFNELAFSDFSLTDTSFYANVSFVSSGKSLRSLSHCVEDESLYITVLGGLANNKYPKGRFDIDIRDDLSSVGDVYLMQEDESILIFSREQP</sequence>
<reference evidence="2" key="1">
    <citation type="journal article" date="2019" name="Int. J. Syst. Evol. Microbiol.">
        <title>The Global Catalogue of Microorganisms (GCM) 10K type strain sequencing project: providing services to taxonomists for standard genome sequencing and annotation.</title>
        <authorList>
            <consortium name="The Broad Institute Genomics Platform"/>
            <consortium name="The Broad Institute Genome Sequencing Center for Infectious Disease"/>
            <person name="Wu L."/>
            <person name="Ma J."/>
        </authorList>
    </citation>
    <scope>NUCLEOTIDE SEQUENCE [LARGE SCALE GENOMIC DNA]</scope>
    <source>
        <strain evidence="2">CCUG 46385</strain>
    </source>
</reference>